<reference evidence="1 2" key="1">
    <citation type="submission" date="2011-02" db="EMBL/GenBank/DDBJ databases">
        <title>The Genome Sequence of Sphaeroforma arctica JP610.</title>
        <authorList>
            <consortium name="The Broad Institute Genome Sequencing Platform"/>
            <person name="Russ C."/>
            <person name="Cuomo C."/>
            <person name="Young S.K."/>
            <person name="Zeng Q."/>
            <person name="Gargeya S."/>
            <person name="Alvarado L."/>
            <person name="Berlin A."/>
            <person name="Chapman S.B."/>
            <person name="Chen Z."/>
            <person name="Freedman E."/>
            <person name="Gellesch M."/>
            <person name="Goldberg J."/>
            <person name="Griggs A."/>
            <person name="Gujja S."/>
            <person name="Heilman E."/>
            <person name="Heiman D."/>
            <person name="Howarth C."/>
            <person name="Mehta T."/>
            <person name="Neiman D."/>
            <person name="Pearson M."/>
            <person name="Roberts A."/>
            <person name="Saif S."/>
            <person name="Shea T."/>
            <person name="Shenoy N."/>
            <person name="Sisk P."/>
            <person name="Stolte C."/>
            <person name="Sykes S."/>
            <person name="White J."/>
            <person name="Yandava C."/>
            <person name="Burger G."/>
            <person name="Gray M.W."/>
            <person name="Holland P.W.H."/>
            <person name="King N."/>
            <person name="Lang F.B.F."/>
            <person name="Roger A.J."/>
            <person name="Ruiz-Trillo I."/>
            <person name="Haas B."/>
            <person name="Nusbaum C."/>
            <person name="Birren B."/>
        </authorList>
    </citation>
    <scope>NUCLEOTIDE SEQUENCE [LARGE SCALE GENOMIC DNA]</scope>
    <source>
        <strain evidence="1 2">JP610</strain>
    </source>
</reference>
<dbReference type="Gene3D" id="3.40.50.1820">
    <property type="entry name" value="alpha/beta hydrolase"/>
    <property type="match status" value="1"/>
</dbReference>
<evidence type="ECO:0000313" key="2">
    <source>
        <dbReference type="Proteomes" id="UP000054560"/>
    </source>
</evidence>
<gene>
    <name evidence="1" type="ORF">SARC_06763</name>
</gene>
<dbReference type="EMBL" id="KQ242093">
    <property type="protein sequence ID" value="KNC80894.1"/>
    <property type="molecule type" value="Genomic_DNA"/>
</dbReference>
<accession>A0A0L0FW61</accession>
<name>A0A0L0FW61_9EUKA</name>
<dbReference type="PANTHER" id="PTHR13617">
    <property type="entry name" value="PROTEIN ABHD18"/>
    <property type="match status" value="1"/>
</dbReference>
<dbReference type="PANTHER" id="PTHR13617:SF14">
    <property type="entry name" value="PROTEIN ABHD18"/>
    <property type="match status" value="1"/>
</dbReference>
<organism evidence="1 2">
    <name type="scientific">Sphaeroforma arctica JP610</name>
    <dbReference type="NCBI Taxonomy" id="667725"/>
    <lineage>
        <taxon>Eukaryota</taxon>
        <taxon>Ichthyosporea</taxon>
        <taxon>Ichthyophonida</taxon>
        <taxon>Sphaeroforma</taxon>
    </lineage>
</organism>
<dbReference type="AlphaFoldDB" id="A0A0L0FW61"/>
<dbReference type="Proteomes" id="UP000054560">
    <property type="component" value="Unassembled WGS sequence"/>
</dbReference>
<sequence length="269" mass="30070">MLFEPAPAQYYPTSHPTITSHLTIHLAGTGDHGFMRRHLIALPLVADGVASVILESPYYGRRKPIRQVRSKLLHVCDLLVLGFTTIAESLHLLRWAKHNGYHRSCVSGFSMGGVHAAMVACLSPEPVACSPHLAPHSASEPFCNGPLWQGTRLYRTPRDFIRPVSFQSEHGRLDDVNVPYENELEATRLRLERAFSITDVTKFPKPLRPDAAVFVVGRYDRYVSLDSASRLQSHFDGSQIHIVDGGHVSSFLMYQDWFRSAVLASLSKL</sequence>
<evidence type="ECO:0000313" key="1">
    <source>
        <dbReference type="EMBL" id="KNC80894.1"/>
    </source>
</evidence>
<protein>
    <recommendedName>
        <fullName evidence="3">AB hydrolase-1 domain-containing protein</fullName>
    </recommendedName>
</protein>
<dbReference type="RefSeq" id="XP_014154796.1">
    <property type="nucleotide sequence ID" value="XM_014299321.1"/>
</dbReference>
<dbReference type="OrthoDB" id="9987145at2759"/>
<dbReference type="EMBL" id="KQ242093">
    <property type="protein sequence ID" value="KNC80893.1"/>
    <property type="molecule type" value="Genomic_DNA"/>
</dbReference>
<dbReference type="SUPFAM" id="SSF53474">
    <property type="entry name" value="alpha/beta-Hydrolases"/>
    <property type="match status" value="1"/>
</dbReference>
<dbReference type="InterPro" id="IPR029058">
    <property type="entry name" value="AB_hydrolase_fold"/>
</dbReference>
<dbReference type="GeneID" id="25907267"/>
<dbReference type="RefSeq" id="XP_014154795.1">
    <property type="nucleotide sequence ID" value="XM_014299320.1"/>
</dbReference>
<evidence type="ECO:0008006" key="3">
    <source>
        <dbReference type="Google" id="ProtNLM"/>
    </source>
</evidence>
<keyword evidence="2" id="KW-1185">Reference proteome</keyword>
<dbReference type="InterPro" id="IPR019149">
    <property type="entry name" value="ABHD18"/>
</dbReference>
<dbReference type="Pfam" id="PF09752">
    <property type="entry name" value="ABHD18"/>
    <property type="match status" value="1"/>
</dbReference>
<proteinExistence type="predicted"/>
<dbReference type="eggNOG" id="KOG1551">
    <property type="taxonomic scope" value="Eukaryota"/>
</dbReference>